<comment type="caution">
    <text evidence="10">The sequence shown here is derived from an EMBL/GenBank/DDBJ whole genome shotgun (WGS) entry which is preliminary data.</text>
</comment>
<keyword evidence="8" id="KW-0902">Two-component regulatory system</keyword>
<keyword evidence="5" id="KW-0547">Nucleotide-binding</keyword>
<dbReference type="RefSeq" id="WP_171534462.1">
    <property type="nucleotide sequence ID" value="NZ_JABERG010000027.1"/>
</dbReference>
<keyword evidence="4" id="KW-0808">Transferase</keyword>
<dbReference type="GO" id="GO:0016020">
    <property type="term" value="C:membrane"/>
    <property type="evidence" value="ECO:0007669"/>
    <property type="project" value="InterPro"/>
</dbReference>
<feature type="domain" description="Histidine kinase" evidence="9">
    <location>
        <begin position="193"/>
        <end position="390"/>
    </location>
</feature>
<gene>
    <name evidence="10" type="ORF">HLH11_08405</name>
    <name evidence="11" type="ORF">HLH13_15265</name>
</gene>
<dbReference type="EMBL" id="JABERG010000027">
    <property type="protein sequence ID" value="NNH89037.1"/>
    <property type="molecule type" value="Genomic_DNA"/>
</dbReference>
<dbReference type="PROSITE" id="PS50109">
    <property type="entry name" value="HIS_KIN"/>
    <property type="match status" value="1"/>
</dbReference>
<comment type="catalytic activity">
    <reaction evidence="1">
        <text>ATP + protein L-histidine = ADP + protein N-phospho-L-histidine.</text>
        <dbReference type="EC" id="2.7.13.3"/>
    </reaction>
</comment>
<keyword evidence="6 10" id="KW-0418">Kinase</keyword>
<dbReference type="InterPro" id="IPR003594">
    <property type="entry name" value="HATPase_dom"/>
</dbReference>
<dbReference type="Pfam" id="PF02518">
    <property type="entry name" value="HATPase_c"/>
    <property type="match status" value="1"/>
</dbReference>
<dbReference type="PANTHER" id="PTHR24421">
    <property type="entry name" value="NITRATE/NITRITE SENSOR PROTEIN NARX-RELATED"/>
    <property type="match status" value="1"/>
</dbReference>
<evidence type="ECO:0000259" key="9">
    <source>
        <dbReference type="PROSITE" id="PS50109"/>
    </source>
</evidence>
<keyword evidence="13" id="KW-1185">Reference proteome</keyword>
<evidence type="ECO:0000256" key="5">
    <source>
        <dbReference type="ARBA" id="ARBA00022741"/>
    </source>
</evidence>
<proteinExistence type="predicted"/>
<dbReference type="InterPro" id="IPR011712">
    <property type="entry name" value="Sig_transdc_His_kin_sub3_dim/P"/>
</dbReference>
<evidence type="ECO:0000256" key="8">
    <source>
        <dbReference type="ARBA" id="ARBA00023012"/>
    </source>
</evidence>
<dbReference type="Gene3D" id="1.20.5.1930">
    <property type="match status" value="1"/>
</dbReference>
<sequence length="393" mass="44884">MAHLASEVMNDGKIETEHAINQAGDLDQTQRLLRQRELTLFYLQAKLKLMQIQDPKAELPLFLQWLKQHFPVPGLPEYCLVMCYPFTQECFIFHALAQPLAQSEVRLLQEQLLPRSVSVMQQDVPLLLGQHDCLPLFTGQNFAVWRVYLNYSAAQPVEAELLQQLDQALQSGFQERALQQERIQTILQQERRDFSADLHDSIAQIIGFLRLKSAQLNQQCKQQPGYAPLLEQTEELAAYTHYAYQQVRELITASRLTYQELDFFTALKKIIAEFEHQSSVAFELDNRVPQLKVSARQSVQLLYIIRESLSNVVRHAHANTAVISVKLNFTQQLHIQIADNGRGIQAGRKRPDSFGLEIMQERAERIGAVLSIRPNQPCGTCVELILDLNTGGE</sequence>
<evidence type="ECO:0000256" key="3">
    <source>
        <dbReference type="ARBA" id="ARBA00022553"/>
    </source>
</evidence>
<evidence type="ECO:0000313" key="13">
    <source>
        <dbReference type="Proteomes" id="UP000546536"/>
    </source>
</evidence>
<dbReference type="EMBL" id="JABERH010000020">
    <property type="protein sequence ID" value="NNH38672.1"/>
    <property type="molecule type" value="Genomic_DNA"/>
</dbReference>
<name>A0A8E4FDS5_9GAMM</name>
<dbReference type="PANTHER" id="PTHR24421:SF10">
    <property type="entry name" value="NITRATE_NITRITE SENSOR PROTEIN NARQ"/>
    <property type="match status" value="1"/>
</dbReference>
<dbReference type="AlphaFoldDB" id="A0A8E4FDS5"/>
<dbReference type="GO" id="GO:0000155">
    <property type="term" value="F:phosphorelay sensor kinase activity"/>
    <property type="evidence" value="ECO:0007669"/>
    <property type="project" value="InterPro"/>
</dbReference>
<dbReference type="CDD" id="cd16917">
    <property type="entry name" value="HATPase_UhpB-NarQ-NarX-like"/>
    <property type="match status" value="1"/>
</dbReference>
<evidence type="ECO:0000313" key="12">
    <source>
        <dbReference type="Proteomes" id="UP000532147"/>
    </source>
</evidence>
<protein>
    <recommendedName>
        <fullName evidence="2">histidine kinase</fullName>
        <ecNumber evidence="2">2.7.13.3</ecNumber>
    </recommendedName>
</protein>
<dbReference type="InterPro" id="IPR005467">
    <property type="entry name" value="His_kinase_dom"/>
</dbReference>
<dbReference type="InterPro" id="IPR036890">
    <property type="entry name" value="HATPase_C_sf"/>
</dbReference>
<evidence type="ECO:0000256" key="6">
    <source>
        <dbReference type="ARBA" id="ARBA00022777"/>
    </source>
</evidence>
<dbReference type="InterPro" id="IPR050482">
    <property type="entry name" value="Sensor_HK_TwoCompSys"/>
</dbReference>
<dbReference type="GO" id="GO:0005524">
    <property type="term" value="F:ATP binding"/>
    <property type="evidence" value="ECO:0007669"/>
    <property type="project" value="UniProtKB-KW"/>
</dbReference>
<dbReference type="SMART" id="SM00387">
    <property type="entry name" value="HATPase_c"/>
    <property type="match status" value="1"/>
</dbReference>
<evidence type="ECO:0000256" key="1">
    <source>
        <dbReference type="ARBA" id="ARBA00000085"/>
    </source>
</evidence>
<dbReference type="EC" id="2.7.13.3" evidence="2"/>
<reference evidence="12 13" key="1">
    <citation type="submission" date="2020-04" db="EMBL/GenBank/DDBJ databases">
        <title>Acinetobacter Taxon 24.</title>
        <authorList>
            <person name="Nemec A."/>
            <person name="Radolfova-Krizova L."/>
            <person name="Higgins P.G."/>
            <person name="Spanelova P."/>
        </authorList>
    </citation>
    <scope>NUCLEOTIDE SEQUENCE [LARGE SCALE GENOMIC DNA]</scope>
    <source>
        <strain evidence="11 13">ANC 4279</strain>
        <strain evidence="10 12">ANC 4280</strain>
    </source>
</reference>
<dbReference type="SUPFAM" id="SSF55874">
    <property type="entry name" value="ATPase domain of HSP90 chaperone/DNA topoisomerase II/histidine kinase"/>
    <property type="match status" value="1"/>
</dbReference>
<evidence type="ECO:0000256" key="7">
    <source>
        <dbReference type="ARBA" id="ARBA00022840"/>
    </source>
</evidence>
<dbReference type="Proteomes" id="UP000532147">
    <property type="component" value="Unassembled WGS sequence"/>
</dbReference>
<keyword evidence="3" id="KW-0597">Phosphoprotein</keyword>
<evidence type="ECO:0000313" key="11">
    <source>
        <dbReference type="EMBL" id="NNH89037.1"/>
    </source>
</evidence>
<dbReference type="GO" id="GO:0046983">
    <property type="term" value="F:protein dimerization activity"/>
    <property type="evidence" value="ECO:0007669"/>
    <property type="project" value="InterPro"/>
</dbReference>
<accession>A0A8E4FDS5</accession>
<keyword evidence="7" id="KW-0067">ATP-binding</keyword>
<dbReference type="Proteomes" id="UP000546536">
    <property type="component" value="Unassembled WGS sequence"/>
</dbReference>
<dbReference type="Gene3D" id="3.30.565.10">
    <property type="entry name" value="Histidine kinase-like ATPase, C-terminal domain"/>
    <property type="match status" value="1"/>
</dbReference>
<evidence type="ECO:0000313" key="10">
    <source>
        <dbReference type="EMBL" id="NNH38672.1"/>
    </source>
</evidence>
<evidence type="ECO:0000256" key="4">
    <source>
        <dbReference type="ARBA" id="ARBA00022679"/>
    </source>
</evidence>
<dbReference type="Pfam" id="PF07730">
    <property type="entry name" value="HisKA_3"/>
    <property type="match status" value="1"/>
</dbReference>
<organism evidence="10 12">
    <name type="scientific">Acinetobacter terrae</name>
    <dbReference type="NCBI Taxonomy" id="2731247"/>
    <lineage>
        <taxon>Bacteria</taxon>
        <taxon>Pseudomonadati</taxon>
        <taxon>Pseudomonadota</taxon>
        <taxon>Gammaproteobacteria</taxon>
        <taxon>Moraxellales</taxon>
        <taxon>Moraxellaceae</taxon>
        <taxon>Acinetobacter</taxon>
        <taxon>Acinetobacter Taxon 24</taxon>
    </lineage>
</organism>
<evidence type="ECO:0000256" key="2">
    <source>
        <dbReference type="ARBA" id="ARBA00012438"/>
    </source>
</evidence>